<keyword evidence="2" id="KW-0472">Membrane</keyword>
<feature type="region of interest" description="Disordered" evidence="1">
    <location>
        <begin position="1"/>
        <end position="41"/>
    </location>
</feature>
<dbReference type="EMBL" id="KV442021">
    <property type="protein sequence ID" value="OAQ33351.1"/>
    <property type="molecule type" value="Genomic_DNA"/>
</dbReference>
<keyword evidence="2" id="KW-0812">Transmembrane</keyword>
<dbReference type="OrthoDB" id="10039566at2759"/>
<evidence type="ECO:0000313" key="4">
    <source>
        <dbReference type="Proteomes" id="UP000078512"/>
    </source>
</evidence>
<organism evidence="3 4">
    <name type="scientific">Linnemannia elongata AG-77</name>
    <dbReference type="NCBI Taxonomy" id="1314771"/>
    <lineage>
        <taxon>Eukaryota</taxon>
        <taxon>Fungi</taxon>
        <taxon>Fungi incertae sedis</taxon>
        <taxon>Mucoromycota</taxon>
        <taxon>Mortierellomycotina</taxon>
        <taxon>Mortierellomycetes</taxon>
        <taxon>Mortierellales</taxon>
        <taxon>Mortierellaceae</taxon>
        <taxon>Linnemannia</taxon>
    </lineage>
</organism>
<dbReference type="GO" id="GO:0000329">
    <property type="term" value="C:fungal-type vacuole membrane"/>
    <property type="evidence" value="ECO:0007669"/>
    <property type="project" value="InterPro"/>
</dbReference>
<keyword evidence="4" id="KW-1185">Reference proteome</keyword>
<dbReference type="PANTHER" id="PTHR35895">
    <property type="entry name" value="CHROMOSOME 16, WHOLE GENOME SHOTGUN SEQUENCE"/>
    <property type="match status" value="1"/>
</dbReference>
<accession>A0A197K9I9</accession>
<proteinExistence type="predicted"/>
<dbReference type="Proteomes" id="UP000078512">
    <property type="component" value="Unassembled WGS sequence"/>
</dbReference>
<evidence type="ECO:0000256" key="2">
    <source>
        <dbReference type="SAM" id="Phobius"/>
    </source>
</evidence>
<feature type="compositionally biased region" description="Basic and acidic residues" evidence="1">
    <location>
        <begin position="1"/>
        <end position="14"/>
    </location>
</feature>
<dbReference type="InterPro" id="IPR022185">
    <property type="entry name" value="DUF3712"/>
</dbReference>
<keyword evidence="2" id="KW-1133">Transmembrane helix</keyword>
<protein>
    <recommendedName>
        <fullName evidence="5">Pre-rRNA processing protein</fullName>
    </recommendedName>
</protein>
<evidence type="ECO:0000313" key="3">
    <source>
        <dbReference type="EMBL" id="OAQ33351.1"/>
    </source>
</evidence>
<dbReference type="InterPro" id="IPR046368">
    <property type="entry name" value="Tag1"/>
</dbReference>
<sequence>MSTGSDEHLTEKAAAHKASSSSEDLPYSAKETEYNDDKDDGFDEYDEEYGHAAEKRVRFYKTKRFWIRCLVILVILLAILIPLIIFVILPKLVQSIVNHSEMSMNQLNMTDASETGMKVSLTGGISNAGIFPATIEFPEPIIVSWEGHKLGSMKMSAIKASGGSATIVDSTTFTIIDKEAFGTFAKEMLSIEHFTWTLTSTVQVHAVGRVIKDINLTKELKMLGMNGFGKVTIDSFTMPGDAPNNGGAYVRLVTSMNNPSPIGMVLGTMVLDMFYQGTFLGQVTAQNAVLVGGSPSPLVLEGILVRQTNQTDLDNISVLMSNFLGGKVTMTSAKGVSVKPDGVTAVSWLSNGLLALTLNVPLVSPVPLNVIRDISIKDMGMVFNPANPFVPTASSNTVTAGFKLPFNITVGMTNVSNTMSIHYKGKTLANIDTAVWAEARSDIAAGIITFGLPPSPLVVQEDAKEEFGQFVADLTVNQEQSFAVTGLASAISTTPIGTVKLTGIPFNSNVTMTGLNFNAIDAAVTNVIVSGGNEDHIIMNQTVALPNASNLTVSGGSVLLTVYDKVTDQYLGELSIPNLNVVPGANPTPTNFLFHPKNTTLRDQFLSEYLTGAVFPLKVVGTKDSTATVELKQAMSQVTISSSAPGLMPPPNLVVSGTAVSTIGTLVGNRQTTTTVNMINPLATDLYISGQVTQVTWKGNFFGTIDAKYEQVVPAKGTASTPSLILQHPSGLEFGLFLTTQFVTSYPLIALGGAMVPFDLDVLMSVRVGGPNGYPATIHYKQTQEILTKMSLF</sequence>
<dbReference type="Pfam" id="PF12505">
    <property type="entry name" value="DUF3712"/>
    <property type="match status" value="2"/>
</dbReference>
<evidence type="ECO:0000256" key="1">
    <source>
        <dbReference type="SAM" id="MobiDB-lite"/>
    </source>
</evidence>
<evidence type="ECO:0008006" key="5">
    <source>
        <dbReference type="Google" id="ProtNLM"/>
    </source>
</evidence>
<reference evidence="3 4" key="1">
    <citation type="submission" date="2016-05" db="EMBL/GenBank/DDBJ databases">
        <title>Genome sequencing reveals origins of a unique bacterial endosymbiosis in the earliest lineages of terrestrial Fungi.</title>
        <authorList>
            <consortium name="DOE Joint Genome Institute"/>
            <person name="Uehling J."/>
            <person name="Gryganskyi A."/>
            <person name="Hameed K."/>
            <person name="Tschaplinski T."/>
            <person name="Misztal P."/>
            <person name="Wu S."/>
            <person name="Desiro A."/>
            <person name="Vande Pol N."/>
            <person name="Du Z.-Y."/>
            <person name="Zienkiewicz A."/>
            <person name="Zienkiewicz K."/>
            <person name="Morin E."/>
            <person name="Tisserant E."/>
            <person name="Splivallo R."/>
            <person name="Hainaut M."/>
            <person name="Henrissat B."/>
            <person name="Ohm R."/>
            <person name="Kuo A."/>
            <person name="Yan J."/>
            <person name="Lipzen A."/>
            <person name="Nolan M."/>
            <person name="Labutti K."/>
            <person name="Barry K."/>
            <person name="Goldstein A."/>
            <person name="Labbe J."/>
            <person name="Schadt C."/>
            <person name="Tuskan G."/>
            <person name="Grigoriev I."/>
            <person name="Martin F."/>
            <person name="Vilgalys R."/>
            <person name="Bonito G."/>
        </authorList>
    </citation>
    <scope>NUCLEOTIDE SEQUENCE [LARGE SCALE GENOMIC DNA]</scope>
    <source>
        <strain evidence="3 4">AG-77</strain>
    </source>
</reference>
<dbReference type="PANTHER" id="PTHR35895:SF1">
    <property type="entry name" value="LIPID-BINDING SERUM GLYCOPROTEIN C-TERMINAL DOMAIN-CONTAINING PROTEIN"/>
    <property type="match status" value="1"/>
</dbReference>
<gene>
    <name evidence="3" type="ORF">K457DRAFT_29270</name>
</gene>
<dbReference type="STRING" id="1314771.A0A197K9I9"/>
<name>A0A197K9I9_9FUNG</name>
<dbReference type="AlphaFoldDB" id="A0A197K9I9"/>
<feature type="transmembrane region" description="Helical" evidence="2">
    <location>
        <begin position="65"/>
        <end position="89"/>
    </location>
</feature>